<dbReference type="GO" id="GO:0000272">
    <property type="term" value="P:polysaccharide catabolic process"/>
    <property type="evidence" value="ECO:0007669"/>
    <property type="project" value="InterPro"/>
</dbReference>
<proteinExistence type="predicted"/>
<sequence>MIARKDVSIIHNRWHDAQRVDKTDMDVEQNRGIDTDAATIHNHFGSGVLLESPEQPIIFDSDNLIASQAAIEAAGNFDGIGLAAHLQPSDINLGNQLEVNLTGSSVIGRLSIKVAIIGLSFDNTVQMDRLYFYKNEKQVTSKHYKRILTIFFNDFKGNNNCSRSLGGRVVIRETSSFQLSTDPMMERQDVSPDLFWRDFKVSDSAISLFDTIQNGMGSEFSADALSLDISGTTDREMAANDVTSQVGQKFQANTDNIQKVTLLIGARQKDTGPEADKFDWTGDIVVSIYPLQTSVSCPVDIVPSLAIDFEPSNEPIAQLSFDQASLEDAGYVLTSVAQPVDFVFSSTKLGDPATSNVVKDRFYAVTIKRSGSATSGTLFLGVGINRTADSRVTLFSGVWVDVPEEDLWFQVWTDAAKIADGRGYDEGNGIQYDKTTTDELTGATIDNQVRHLSFADTGENILNIAVIQAIGEETVTVQDERTGNNVNSRRKFVPSSSFVDESGLSSLQGVSNPFIIGCTQDTNPKQNAILEKVQTIPGLASGDQFCIVNPDPDSLSLNVIGSKLIPNISSAFDYRIFGADLCTDGYGDVNGDGYIDAADIAAASQLIGESLLFNSTQQKIIDGYFSALEVLRADVNGDGYVTATDVDLITQFVNRQINAFPAGGSFTHICYTVQQSTGRYDGYFDCDGYVRLDGYTGLNIIDPGDLSAEELKYDGYLTTPTIEGDSTFTTVPFPGVTYRIDPQPYWRPESLALSSETRAVPATFFVSTSIDPPDCSQTLSFECTDRTAVTPECDPGRNDFLVPDNLIIGKGDIVSLDGTKHKLDFEIGTVILQLPQTPFEEASINLFDKLVADRGDGITRGGLPAMRYSDCTTVQDADFALNRIRFSVSVQAFVPNIDGYTEEDGYGVIVDDIIGVHLDHSTGILKLTIKDLFVDTVFMTLVTKLQILVYLKKAGWNNVITVVEPSQIAGLLST</sequence>
<dbReference type="AlphaFoldDB" id="A0A0F9W243"/>
<reference evidence="2" key="1">
    <citation type="journal article" date="2015" name="Nature">
        <title>Complex archaea that bridge the gap between prokaryotes and eukaryotes.</title>
        <authorList>
            <person name="Spang A."/>
            <person name="Saw J.H."/>
            <person name="Jorgensen S.L."/>
            <person name="Zaremba-Niedzwiedzka K."/>
            <person name="Martijn J."/>
            <person name="Lind A.E."/>
            <person name="van Eijk R."/>
            <person name="Schleper C."/>
            <person name="Guy L."/>
            <person name="Ettema T.J."/>
        </authorList>
    </citation>
    <scope>NUCLEOTIDE SEQUENCE</scope>
</reference>
<dbReference type="InterPro" id="IPR016134">
    <property type="entry name" value="Dockerin_dom"/>
</dbReference>
<protein>
    <recommendedName>
        <fullName evidence="1">Dockerin domain-containing protein</fullName>
    </recommendedName>
</protein>
<dbReference type="InterPro" id="IPR036439">
    <property type="entry name" value="Dockerin_dom_sf"/>
</dbReference>
<dbReference type="InterPro" id="IPR002105">
    <property type="entry name" value="Dockerin_1_rpt"/>
</dbReference>
<dbReference type="Gene3D" id="1.10.1330.10">
    <property type="entry name" value="Dockerin domain"/>
    <property type="match status" value="1"/>
</dbReference>
<evidence type="ECO:0000313" key="2">
    <source>
        <dbReference type="EMBL" id="KKN72148.1"/>
    </source>
</evidence>
<dbReference type="PROSITE" id="PS51766">
    <property type="entry name" value="DOCKERIN"/>
    <property type="match status" value="1"/>
</dbReference>
<gene>
    <name evidence="2" type="ORF">LCGC14_0413600</name>
</gene>
<dbReference type="Pfam" id="PF00404">
    <property type="entry name" value="Dockerin_1"/>
    <property type="match status" value="1"/>
</dbReference>
<dbReference type="SUPFAM" id="SSF63446">
    <property type="entry name" value="Type I dockerin domain"/>
    <property type="match status" value="1"/>
</dbReference>
<dbReference type="GO" id="GO:0004553">
    <property type="term" value="F:hydrolase activity, hydrolyzing O-glycosyl compounds"/>
    <property type="evidence" value="ECO:0007669"/>
    <property type="project" value="InterPro"/>
</dbReference>
<accession>A0A0F9W243</accession>
<evidence type="ECO:0000259" key="1">
    <source>
        <dbReference type="PROSITE" id="PS51766"/>
    </source>
</evidence>
<comment type="caution">
    <text evidence="2">The sequence shown here is derived from an EMBL/GenBank/DDBJ whole genome shotgun (WGS) entry which is preliminary data.</text>
</comment>
<dbReference type="PROSITE" id="PS00018">
    <property type="entry name" value="EF_HAND_1"/>
    <property type="match status" value="2"/>
</dbReference>
<dbReference type="InterPro" id="IPR018247">
    <property type="entry name" value="EF_Hand_1_Ca_BS"/>
</dbReference>
<organism evidence="2">
    <name type="scientific">marine sediment metagenome</name>
    <dbReference type="NCBI Taxonomy" id="412755"/>
    <lineage>
        <taxon>unclassified sequences</taxon>
        <taxon>metagenomes</taxon>
        <taxon>ecological metagenomes</taxon>
    </lineage>
</organism>
<feature type="domain" description="Dockerin" evidence="1">
    <location>
        <begin position="582"/>
        <end position="662"/>
    </location>
</feature>
<name>A0A0F9W243_9ZZZZ</name>
<dbReference type="EMBL" id="LAZR01000368">
    <property type="protein sequence ID" value="KKN72148.1"/>
    <property type="molecule type" value="Genomic_DNA"/>
</dbReference>